<keyword evidence="1" id="KW-1133">Transmembrane helix</keyword>
<sequence>MDNARTRFINKGWAAWTVTTRDGVELNCCLKEPTERDIPDGQRYIIFIGGNMQIYEFWLAPYFEPYARDSRLGFLAFNFRGVGRSEGAVTCVEDMLLDIGACVESLVMRRGVKPEHILIHGFSIGGALAALYLASPLAMPGVCMTSDRSFRTFAHAAFSIVRGFGAAVAEPHGSFLAVYLFKATCWELDAEAAWASGRIQGRKVLVYNRADNIVCYAAASLHNALVQQPALLQDVAVIEVTLRDAGGWAMHDFPLYIDSRAWRALINAERKALGLQPIA</sequence>
<dbReference type="InterPro" id="IPR000073">
    <property type="entry name" value="AB_hydrolase_1"/>
</dbReference>
<dbReference type="AlphaFoldDB" id="A0A0M0JAZ8"/>
<keyword evidence="1" id="KW-0472">Membrane</keyword>
<feature type="domain" description="AB hydrolase-1" evidence="2">
    <location>
        <begin position="45"/>
        <end position="134"/>
    </location>
</feature>
<dbReference type="Pfam" id="PF00561">
    <property type="entry name" value="Abhydrolase_1"/>
    <property type="match status" value="1"/>
</dbReference>
<keyword evidence="1" id="KW-0812">Transmembrane</keyword>
<feature type="transmembrane region" description="Helical" evidence="1">
    <location>
        <begin position="117"/>
        <end position="139"/>
    </location>
</feature>
<reference evidence="4" key="1">
    <citation type="journal article" date="2015" name="PLoS Genet.">
        <title>Genome Sequence and Transcriptome Analyses of Chrysochromulina tobin: Metabolic Tools for Enhanced Algal Fitness in the Prominent Order Prymnesiales (Haptophyceae).</title>
        <authorList>
            <person name="Hovde B.T."/>
            <person name="Deodato C.R."/>
            <person name="Hunsperger H.M."/>
            <person name="Ryken S.A."/>
            <person name="Yost W."/>
            <person name="Jha R.K."/>
            <person name="Patterson J."/>
            <person name="Monnat R.J. Jr."/>
            <person name="Barlow S.B."/>
            <person name="Starkenburg S.R."/>
            <person name="Cattolico R.A."/>
        </authorList>
    </citation>
    <scope>NUCLEOTIDE SEQUENCE</scope>
    <source>
        <strain evidence="4">CCMP291</strain>
    </source>
</reference>
<comment type="caution">
    <text evidence="3">The sequence shown here is derived from an EMBL/GenBank/DDBJ whole genome shotgun (WGS) entry which is preliminary data.</text>
</comment>
<dbReference type="SUPFAM" id="SSF53474">
    <property type="entry name" value="alpha/beta-Hydrolases"/>
    <property type="match status" value="1"/>
</dbReference>
<evidence type="ECO:0000259" key="2">
    <source>
        <dbReference type="Pfam" id="PF00561"/>
    </source>
</evidence>
<dbReference type="InterPro" id="IPR029058">
    <property type="entry name" value="AB_hydrolase_fold"/>
</dbReference>
<evidence type="ECO:0000313" key="3">
    <source>
        <dbReference type="EMBL" id="KOO23393.1"/>
    </source>
</evidence>
<accession>A0A0M0JAZ8</accession>
<name>A0A0M0JAZ8_9EUKA</name>
<gene>
    <name evidence="3" type="ORF">Ctob_005646</name>
</gene>
<dbReference type="Gene3D" id="3.40.50.1820">
    <property type="entry name" value="alpha/beta hydrolase"/>
    <property type="match status" value="1"/>
</dbReference>
<evidence type="ECO:0000313" key="4">
    <source>
        <dbReference type="Proteomes" id="UP000037460"/>
    </source>
</evidence>
<organism evidence="3 4">
    <name type="scientific">Chrysochromulina tobinii</name>
    <dbReference type="NCBI Taxonomy" id="1460289"/>
    <lineage>
        <taxon>Eukaryota</taxon>
        <taxon>Haptista</taxon>
        <taxon>Haptophyta</taxon>
        <taxon>Prymnesiophyceae</taxon>
        <taxon>Prymnesiales</taxon>
        <taxon>Chrysochromulinaceae</taxon>
        <taxon>Chrysochromulina</taxon>
    </lineage>
</organism>
<dbReference type="Proteomes" id="UP000037460">
    <property type="component" value="Unassembled WGS sequence"/>
</dbReference>
<evidence type="ECO:0000256" key="1">
    <source>
        <dbReference type="SAM" id="Phobius"/>
    </source>
</evidence>
<proteinExistence type="predicted"/>
<keyword evidence="4" id="KW-1185">Reference proteome</keyword>
<dbReference type="OrthoDB" id="446723at2759"/>
<dbReference type="EMBL" id="JWZX01003197">
    <property type="protein sequence ID" value="KOO23393.1"/>
    <property type="molecule type" value="Genomic_DNA"/>
</dbReference>
<protein>
    <submittedName>
        <fullName evidence="3">Protein bem46</fullName>
    </submittedName>
</protein>